<evidence type="ECO:0000313" key="14">
    <source>
        <dbReference type="EMBL" id="KZK73786.1"/>
    </source>
</evidence>
<dbReference type="GO" id="GO:0019685">
    <property type="term" value="P:photosynthesis, dark reaction"/>
    <property type="evidence" value="ECO:0007669"/>
    <property type="project" value="InterPro"/>
</dbReference>
<comment type="caution">
    <text evidence="12">Lacks conserved residue(s) required for the propagation of feature annotation.</text>
</comment>
<dbReference type="Proteomes" id="UP000076481">
    <property type="component" value="Unassembled WGS sequence"/>
</dbReference>
<dbReference type="InterPro" id="IPR027417">
    <property type="entry name" value="P-loop_NTPase"/>
</dbReference>
<evidence type="ECO:0000256" key="12">
    <source>
        <dbReference type="HAMAP-Rule" id="MF_00355"/>
    </source>
</evidence>
<keyword evidence="6 12" id="KW-0067">ATP-binding</keyword>
<dbReference type="EC" id="1.3.7.7" evidence="12"/>
<dbReference type="GO" id="GO:0046872">
    <property type="term" value="F:metal ion binding"/>
    <property type="evidence" value="ECO:0007669"/>
    <property type="project" value="UniProtKB-KW"/>
</dbReference>
<evidence type="ECO:0000256" key="1">
    <source>
        <dbReference type="ARBA" id="ARBA00005504"/>
    </source>
</evidence>
<reference evidence="14 15" key="1">
    <citation type="submission" date="2016-03" db="EMBL/GenBank/DDBJ databases">
        <title>Speciation and ecological success in dimly lit waters: horizontal gene transfer in a green sulfur bacteria bloom unveiled by metagenomic assembly.</title>
        <authorList>
            <person name="Llorens-Mares T."/>
            <person name="Liu Z."/>
            <person name="Allen L.Z."/>
            <person name="Rusch D.B."/>
            <person name="Craig M.T."/>
            <person name="Dupont C.L."/>
            <person name="Bryant D.A."/>
            <person name="Casamayor E.O."/>
        </authorList>
    </citation>
    <scope>NUCLEOTIDE SEQUENCE [LARGE SCALE GENOMIC DNA]</scope>
    <source>
        <strain evidence="14">CIII</strain>
    </source>
</reference>
<feature type="binding site" evidence="12">
    <location>
        <position position="97"/>
    </location>
    <ligand>
        <name>[4Fe-4S] cluster</name>
        <dbReference type="ChEBI" id="CHEBI:49883"/>
        <note>ligand shared between dimeric partners</note>
    </ligand>
</feature>
<comment type="similarity">
    <text evidence="1 12 13">Belongs to the NifH/BchL/ChlL family.</text>
</comment>
<evidence type="ECO:0000256" key="7">
    <source>
        <dbReference type="ARBA" id="ARBA00022842"/>
    </source>
</evidence>
<feature type="binding site" evidence="12">
    <location>
        <position position="41"/>
    </location>
    <ligand>
        <name>ATP</name>
        <dbReference type="ChEBI" id="CHEBI:30616"/>
    </ligand>
</feature>
<comment type="function">
    <text evidence="12">Component of the dark-operative protochlorophyllide reductase (DPOR) that uses Mg-ATP and reduced ferredoxin to reduce ring D of protochlorophyllide (Pchlide) to form chlorophyllide a (Chlide). This reaction is light-independent. The L component serves as a unique electron donor to the NB-component of the complex, and binds Mg-ATP.</text>
</comment>
<organism evidence="14 15">
    <name type="scientific">Pelodictyon luteolum</name>
    <dbReference type="NCBI Taxonomy" id="1100"/>
    <lineage>
        <taxon>Bacteria</taxon>
        <taxon>Pseudomonadati</taxon>
        <taxon>Chlorobiota</taxon>
        <taxon>Chlorobiia</taxon>
        <taxon>Chlorobiales</taxon>
        <taxon>Chlorobiaceae</taxon>
        <taxon>Chlorobium/Pelodictyon group</taxon>
        <taxon>Pelodictyon</taxon>
    </lineage>
</organism>
<evidence type="ECO:0000256" key="10">
    <source>
        <dbReference type="ARBA" id="ARBA00023014"/>
    </source>
</evidence>
<feature type="binding site" evidence="12">
    <location>
        <position position="16"/>
    </location>
    <ligand>
        <name>Mg(2+)</name>
        <dbReference type="ChEBI" id="CHEBI:18420"/>
    </ligand>
</feature>
<dbReference type="GO" id="GO:0051539">
    <property type="term" value="F:4 iron, 4 sulfur cluster binding"/>
    <property type="evidence" value="ECO:0007669"/>
    <property type="project" value="UniProtKB-UniRule"/>
</dbReference>
<comment type="caution">
    <text evidence="14">The sequence shown here is derived from an EMBL/GenBank/DDBJ whole genome shotgun (WGS) entry which is preliminary data.</text>
</comment>
<keyword evidence="8 12" id="KW-0560">Oxidoreductase</keyword>
<dbReference type="EMBL" id="LVWG01000034">
    <property type="protein sequence ID" value="KZK73786.1"/>
    <property type="molecule type" value="Genomic_DNA"/>
</dbReference>
<evidence type="ECO:0000313" key="15">
    <source>
        <dbReference type="Proteomes" id="UP000076481"/>
    </source>
</evidence>
<comment type="pathway">
    <text evidence="12">Porphyrin-containing compound metabolism; bacteriochlorophyll biosynthesis (light-independent).</text>
</comment>
<dbReference type="InterPro" id="IPR005971">
    <property type="entry name" value="Protochlorophyllide_ATP-bd"/>
</dbReference>
<feature type="binding site" evidence="12">
    <location>
        <begin position="12"/>
        <end position="17"/>
    </location>
    <ligand>
        <name>ATP</name>
        <dbReference type="ChEBI" id="CHEBI:30616"/>
    </ligand>
</feature>
<keyword evidence="7 12" id="KW-0460">Magnesium</keyword>
<keyword evidence="2 12" id="KW-0004">4Fe-4S</keyword>
<gene>
    <name evidence="12" type="primary">bchL</name>
    <name evidence="14" type="ORF">A3K90_01280</name>
</gene>
<evidence type="ECO:0000256" key="4">
    <source>
        <dbReference type="ARBA" id="ARBA00022723"/>
    </source>
</evidence>
<evidence type="ECO:0000256" key="8">
    <source>
        <dbReference type="ARBA" id="ARBA00023002"/>
    </source>
</evidence>
<dbReference type="UniPathway" id="UPA00671"/>
<dbReference type="AlphaFoldDB" id="A0A165LAJ2"/>
<evidence type="ECO:0000256" key="5">
    <source>
        <dbReference type="ARBA" id="ARBA00022741"/>
    </source>
</evidence>
<keyword evidence="5 12" id="KW-0547">Nucleotide-binding</keyword>
<dbReference type="RefSeq" id="WP_303682217.1">
    <property type="nucleotide sequence ID" value="NZ_LVWG01000034.1"/>
</dbReference>
<accession>A0A165LAJ2</accession>
<protein>
    <recommendedName>
        <fullName evidence="12">Light-independent protochlorophyllide reductase iron-sulfur ATP-binding protein</fullName>
        <shortName evidence="12">DPOR subunit L</shortName>
        <shortName evidence="12">LI-POR subunit L</shortName>
        <ecNumber evidence="12">1.3.7.7</ecNumber>
    </recommendedName>
</protein>
<dbReference type="CDD" id="cd02032">
    <property type="entry name" value="Bchl-like"/>
    <property type="match status" value="1"/>
</dbReference>
<dbReference type="PIRSF" id="PIRSF000363">
    <property type="entry name" value="Nitrogenase_iron"/>
    <property type="match status" value="1"/>
</dbReference>
<dbReference type="InterPro" id="IPR000392">
    <property type="entry name" value="NifH/frxC"/>
</dbReference>
<name>A0A165LAJ2_PELLU</name>
<proteinExistence type="inferred from homology"/>
<keyword evidence="3 12" id="KW-0602">Photosynthesis</keyword>
<evidence type="ECO:0000256" key="3">
    <source>
        <dbReference type="ARBA" id="ARBA00022531"/>
    </source>
</evidence>
<comment type="catalytic activity">
    <reaction evidence="12">
        <text>chlorophyllide a + oxidized 2[4Fe-4S]-[ferredoxin] + 2 ADP + 2 phosphate = protochlorophyllide a + reduced 2[4Fe-4S]-[ferredoxin] + 2 ATP + 2 H2O</text>
        <dbReference type="Rhea" id="RHEA:28202"/>
        <dbReference type="Rhea" id="RHEA-COMP:10002"/>
        <dbReference type="Rhea" id="RHEA-COMP:10004"/>
        <dbReference type="ChEBI" id="CHEBI:15377"/>
        <dbReference type="ChEBI" id="CHEBI:30616"/>
        <dbReference type="ChEBI" id="CHEBI:33722"/>
        <dbReference type="ChEBI" id="CHEBI:33723"/>
        <dbReference type="ChEBI" id="CHEBI:43474"/>
        <dbReference type="ChEBI" id="CHEBI:83348"/>
        <dbReference type="ChEBI" id="CHEBI:83350"/>
        <dbReference type="ChEBI" id="CHEBI:456216"/>
        <dbReference type="EC" id="1.3.7.7"/>
    </reaction>
</comment>
<sequence length="276" mass="29543">MSLVLAVYGKGGIGKSTTSANISAALALKGAKVLQIGCDPKHDSTFPITGKLQKTVIEALEEVDFHHEELTAEDVIETGFAGIDGLEAGGPPAGSGCGGYVVGESVTLLQELGLYDKYDVILFDVLGDVVCGGFSAPLNYADYALIIATNDFDSIFAANRLCMAIQQKSVRYKVKLAGIVANRVDYAKGGGTNMLDQFAEKVGTRLLAKVPYHELIRRSRFAGKTLFAMEDSEEGKEECLQPYLQIAEDLLSEAPKSSVPVPIGDREIFEIVGGWQ</sequence>
<evidence type="ECO:0000256" key="11">
    <source>
        <dbReference type="ARBA" id="ARBA00023171"/>
    </source>
</evidence>
<keyword evidence="11 12" id="KW-0149">Chlorophyll biosynthesis</keyword>
<dbReference type="Pfam" id="PF00142">
    <property type="entry name" value="Fer4_NifH"/>
    <property type="match status" value="1"/>
</dbReference>
<dbReference type="PANTHER" id="PTHR42864">
    <property type="entry name" value="LIGHT-INDEPENDENT PROTOCHLOROPHYLLIDE REDUCTASE IRON-SULFUR ATP-BINDING PROTEIN"/>
    <property type="match status" value="1"/>
</dbReference>
<keyword evidence="12" id="KW-0077">Bacteriochlorophyll biosynthesis</keyword>
<dbReference type="GO" id="GO:0036070">
    <property type="term" value="P:light-independent bacteriochlorophyll biosynthetic process"/>
    <property type="evidence" value="ECO:0007669"/>
    <property type="project" value="UniProtKB-UniRule"/>
</dbReference>
<keyword evidence="4 12" id="KW-0479">Metal-binding</keyword>
<dbReference type="PRINTS" id="PR00091">
    <property type="entry name" value="NITROGNASEII"/>
</dbReference>
<keyword evidence="10 12" id="KW-0411">Iron-sulfur</keyword>
<dbReference type="Gene3D" id="3.40.50.300">
    <property type="entry name" value="P-loop containing nucleotide triphosphate hydrolases"/>
    <property type="match status" value="1"/>
</dbReference>
<dbReference type="PROSITE" id="PS00692">
    <property type="entry name" value="NIFH_FRXC_2"/>
    <property type="match status" value="1"/>
</dbReference>
<dbReference type="HAMAP" id="MF_00355">
    <property type="entry name" value="ChlL_BchL"/>
    <property type="match status" value="1"/>
</dbReference>
<dbReference type="PANTHER" id="PTHR42864:SF2">
    <property type="entry name" value="LIGHT-INDEPENDENT PROTOCHLOROPHYLLIDE REDUCTASE IRON-SULFUR ATP-BINDING PROTEIN"/>
    <property type="match status" value="1"/>
</dbReference>
<feature type="binding site" evidence="12">
    <location>
        <begin position="182"/>
        <end position="183"/>
    </location>
    <ligand>
        <name>ATP</name>
        <dbReference type="ChEBI" id="CHEBI:30616"/>
    </ligand>
</feature>
<evidence type="ECO:0000256" key="13">
    <source>
        <dbReference type="RuleBase" id="RU003688"/>
    </source>
</evidence>
<evidence type="ECO:0000256" key="6">
    <source>
        <dbReference type="ARBA" id="ARBA00022840"/>
    </source>
</evidence>
<dbReference type="InterPro" id="IPR030655">
    <property type="entry name" value="NifH/chlL_CS"/>
</dbReference>
<comment type="cofactor">
    <cofactor evidence="12">
        <name>[4Fe-4S] cluster</name>
        <dbReference type="ChEBI" id="CHEBI:49883"/>
    </cofactor>
    <text evidence="12">Binds 1 [4Fe-4S] cluster per dimer.</text>
</comment>
<dbReference type="PROSITE" id="PS51026">
    <property type="entry name" value="NIFH_FRXC_3"/>
    <property type="match status" value="1"/>
</dbReference>
<evidence type="ECO:0000256" key="9">
    <source>
        <dbReference type="ARBA" id="ARBA00023004"/>
    </source>
</evidence>
<feature type="binding site" evidence="12">
    <location>
        <position position="131"/>
    </location>
    <ligand>
        <name>[4Fe-4S] cluster</name>
        <dbReference type="ChEBI" id="CHEBI:49883"/>
        <note>ligand shared between dimeric partners</note>
    </ligand>
</feature>
<dbReference type="PROSITE" id="PS00746">
    <property type="entry name" value="NIFH_FRXC_1"/>
    <property type="match status" value="1"/>
</dbReference>
<evidence type="ECO:0000256" key="2">
    <source>
        <dbReference type="ARBA" id="ARBA00022485"/>
    </source>
</evidence>
<keyword evidence="9 12" id="KW-0408">Iron</keyword>
<dbReference type="SUPFAM" id="SSF52540">
    <property type="entry name" value="P-loop containing nucleoside triphosphate hydrolases"/>
    <property type="match status" value="1"/>
</dbReference>
<comment type="subunit">
    <text evidence="12">Homodimer. Protochlorophyllide reductase is composed of three subunits; BchL, BchN and BchB.</text>
</comment>
<dbReference type="GO" id="GO:0005524">
    <property type="term" value="F:ATP binding"/>
    <property type="evidence" value="ECO:0007669"/>
    <property type="project" value="UniProtKB-UniRule"/>
</dbReference>
<dbReference type="GO" id="GO:0016730">
    <property type="term" value="F:oxidoreductase activity, acting on iron-sulfur proteins as donors"/>
    <property type="evidence" value="ECO:0007669"/>
    <property type="project" value="InterPro"/>
</dbReference>
<dbReference type="GO" id="GO:0016636">
    <property type="term" value="F:oxidoreductase activity, acting on the CH-CH group of donors, iron-sulfur protein as acceptor"/>
    <property type="evidence" value="ECO:0007669"/>
    <property type="project" value="UniProtKB-UniRule"/>
</dbReference>
<dbReference type="NCBIfam" id="TIGR01281">
    <property type="entry name" value="DPOR_bchL"/>
    <property type="match status" value="1"/>
</dbReference>